<dbReference type="EMBL" id="JACHMH010000001">
    <property type="protein sequence ID" value="MBB4674748.1"/>
    <property type="molecule type" value="Genomic_DNA"/>
</dbReference>
<dbReference type="GO" id="GO:0003700">
    <property type="term" value="F:DNA-binding transcription factor activity"/>
    <property type="evidence" value="ECO:0007669"/>
    <property type="project" value="InterPro"/>
</dbReference>
<gene>
    <name evidence="2" type="ORF">HNR67_000866</name>
</gene>
<dbReference type="GO" id="GO:0003677">
    <property type="term" value="F:DNA binding"/>
    <property type="evidence" value="ECO:0007669"/>
    <property type="project" value="UniProtKB-KW"/>
</dbReference>
<proteinExistence type="predicted"/>
<dbReference type="PRINTS" id="PR00598">
    <property type="entry name" value="HTHMARR"/>
</dbReference>
<keyword evidence="2" id="KW-0238">DNA-binding</keyword>
<dbReference type="GO" id="GO:0006950">
    <property type="term" value="P:response to stress"/>
    <property type="evidence" value="ECO:0007669"/>
    <property type="project" value="TreeGrafter"/>
</dbReference>
<comment type="caution">
    <text evidence="2">The sequence shown here is derived from an EMBL/GenBank/DDBJ whole genome shotgun (WGS) entry which is preliminary data.</text>
</comment>
<dbReference type="SUPFAM" id="SSF46785">
    <property type="entry name" value="Winged helix' DNA-binding domain"/>
    <property type="match status" value="1"/>
</dbReference>
<feature type="domain" description="HTH marR-type" evidence="1">
    <location>
        <begin position="5"/>
        <end position="141"/>
    </location>
</feature>
<sequence>MDPRPDSVFELLRQVKNLVQIRHAVAHRVWRDERELHLAAVGLLAELVVNGPRRSGEIAQDRAVDPSVVSRQVAQLQRAGLVERRISPADGRAMLLSATPAGITLIEQWKQEQIEWMRSALSDWTDEDLAQASRLIERLTCDLRGGLSPKRVAATG</sequence>
<keyword evidence="3" id="KW-1185">Reference proteome</keyword>
<accession>A0A7W7C7M5</accession>
<dbReference type="InterPro" id="IPR000835">
    <property type="entry name" value="HTH_MarR-typ"/>
</dbReference>
<dbReference type="Gene3D" id="1.10.10.10">
    <property type="entry name" value="Winged helix-like DNA-binding domain superfamily/Winged helix DNA-binding domain"/>
    <property type="match status" value="1"/>
</dbReference>
<reference evidence="2 3" key="1">
    <citation type="submission" date="2020-08" db="EMBL/GenBank/DDBJ databases">
        <title>Sequencing the genomes of 1000 actinobacteria strains.</title>
        <authorList>
            <person name="Klenk H.-P."/>
        </authorList>
    </citation>
    <scope>NUCLEOTIDE SEQUENCE [LARGE SCALE GENOMIC DNA]</scope>
    <source>
        <strain evidence="2 3">DSM 44230</strain>
    </source>
</reference>
<dbReference type="AlphaFoldDB" id="A0A7W7C7M5"/>
<organism evidence="2 3">
    <name type="scientific">Crossiella cryophila</name>
    <dbReference type="NCBI Taxonomy" id="43355"/>
    <lineage>
        <taxon>Bacteria</taxon>
        <taxon>Bacillati</taxon>
        <taxon>Actinomycetota</taxon>
        <taxon>Actinomycetes</taxon>
        <taxon>Pseudonocardiales</taxon>
        <taxon>Pseudonocardiaceae</taxon>
        <taxon>Crossiella</taxon>
    </lineage>
</organism>
<dbReference type="Pfam" id="PF12802">
    <property type="entry name" value="MarR_2"/>
    <property type="match status" value="1"/>
</dbReference>
<evidence type="ECO:0000313" key="2">
    <source>
        <dbReference type="EMBL" id="MBB4674748.1"/>
    </source>
</evidence>
<name>A0A7W7C7M5_9PSEU</name>
<dbReference type="InterPro" id="IPR036388">
    <property type="entry name" value="WH-like_DNA-bd_sf"/>
</dbReference>
<dbReference type="Proteomes" id="UP000533598">
    <property type="component" value="Unassembled WGS sequence"/>
</dbReference>
<evidence type="ECO:0000259" key="1">
    <source>
        <dbReference type="PROSITE" id="PS50995"/>
    </source>
</evidence>
<dbReference type="InterPro" id="IPR039422">
    <property type="entry name" value="MarR/SlyA-like"/>
</dbReference>
<protein>
    <submittedName>
        <fullName evidence="2">DNA-binding MarR family transcriptional regulator</fullName>
    </submittedName>
</protein>
<evidence type="ECO:0000313" key="3">
    <source>
        <dbReference type="Proteomes" id="UP000533598"/>
    </source>
</evidence>
<dbReference type="RefSeq" id="WP_185000832.1">
    <property type="nucleotide sequence ID" value="NZ_BAAAUI010000024.1"/>
</dbReference>
<dbReference type="PANTHER" id="PTHR33164:SF57">
    <property type="entry name" value="MARR-FAMILY TRANSCRIPTIONAL REGULATOR"/>
    <property type="match status" value="1"/>
</dbReference>
<dbReference type="PROSITE" id="PS50995">
    <property type="entry name" value="HTH_MARR_2"/>
    <property type="match status" value="1"/>
</dbReference>
<dbReference type="InterPro" id="IPR036390">
    <property type="entry name" value="WH_DNA-bd_sf"/>
</dbReference>
<dbReference type="SMART" id="SM00347">
    <property type="entry name" value="HTH_MARR"/>
    <property type="match status" value="1"/>
</dbReference>
<dbReference type="PANTHER" id="PTHR33164">
    <property type="entry name" value="TRANSCRIPTIONAL REGULATOR, MARR FAMILY"/>
    <property type="match status" value="1"/>
</dbReference>